<proteinExistence type="predicted"/>
<reference evidence="1" key="1">
    <citation type="submission" date="2021-02" db="EMBL/GenBank/DDBJ databases">
        <authorList>
            <person name="Dougan E. K."/>
            <person name="Rhodes N."/>
            <person name="Thang M."/>
            <person name="Chan C."/>
        </authorList>
    </citation>
    <scope>NUCLEOTIDE SEQUENCE</scope>
</reference>
<protein>
    <submittedName>
        <fullName evidence="1">Uncharacterized protein</fullName>
    </submittedName>
</protein>
<dbReference type="Proteomes" id="UP000626109">
    <property type="component" value="Unassembled WGS sequence"/>
</dbReference>
<accession>A0A813L277</accession>
<evidence type="ECO:0000313" key="2">
    <source>
        <dbReference type="Proteomes" id="UP000626109"/>
    </source>
</evidence>
<dbReference type="EMBL" id="CAJNNW010033239">
    <property type="protein sequence ID" value="CAE8717833.1"/>
    <property type="molecule type" value="Genomic_DNA"/>
</dbReference>
<sequence length="388" mass="42227">MADVAAAAGEAFEAAQLEHQHALESLEPAHFLRAIEQYEVVLGLMRGQHPATQFYLGTCQLDYGDTAAGVRNIEAALKSDPENFERSAWVRLHAGQKLQIMQCSRDEQDRSRWRLHGAICPETASCPFSRVWDSVFTTAELRRLDAAAARISRYLQEQEDAQTLWCPEGQAPRNAIEAAIARLRPLVADAVDRCGNNADNALCWLGCEYWVRVQTNRRGVASHYDMDVASKRRGVISLPTMSSILYLGRGTGDGDGAEGELSPGPTVILYAAFVGDLHHGVMPSDDDGRRVTVLVNWWSAATSPPTCAVVPEHPADVDLFDELAMPLPVLVEPTLAEWSSAASGVETGNEEPEFCSRLGFLPAGTALPVPSCGRPSAGSCGVLRVHWH</sequence>
<organism evidence="1 2">
    <name type="scientific">Polarella glacialis</name>
    <name type="common">Dinoflagellate</name>
    <dbReference type="NCBI Taxonomy" id="89957"/>
    <lineage>
        <taxon>Eukaryota</taxon>
        <taxon>Sar</taxon>
        <taxon>Alveolata</taxon>
        <taxon>Dinophyceae</taxon>
        <taxon>Suessiales</taxon>
        <taxon>Suessiaceae</taxon>
        <taxon>Polarella</taxon>
    </lineage>
</organism>
<name>A0A813L277_POLGL</name>
<gene>
    <name evidence="1" type="ORF">PGLA2088_LOCUS39722</name>
</gene>
<dbReference type="AlphaFoldDB" id="A0A813L277"/>
<comment type="caution">
    <text evidence="1">The sequence shown here is derived from an EMBL/GenBank/DDBJ whole genome shotgun (WGS) entry which is preliminary data.</text>
</comment>
<evidence type="ECO:0000313" key="1">
    <source>
        <dbReference type="EMBL" id="CAE8717833.1"/>
    </source>
</evidence>